<dbReference type="EMBL" id="BGPR01005926">
    <property type="protein sequence ID" value="GBN14623.1"/>
    <property type="molecule type" value="Genomic_DNA"/>
</dbReference>
<dbReference type="Proteomes" id="UP000499080">
    <property type="component" value="Unassembled WGS sequence"/>
</dbReference>
<keyword evidence="2" id="KW-1185">Reference proteome</keyword>
<dbReference type="AlphaFoldDB" id="A0A4Y2LKW1"/>
<evidence type="ECO:0000313" key="2">
    <source>
        <dbReference type="Proteomes" id="UP000499080"/>
    </source>
</evidence>
<name>A0A4Y2LKW1_ARAVE</name>
<accession>A0A4Y2LKW1</accession>
<proteinExistence type="predicted"/>
<protein>
    <submittedName>
        <fullName evidence="1">Uncharacterized protein</fullName>
    </submittedName>
</protein>
<sequence length="127" mass="14450">MRALEPLGHRSCHASRIPLRGIFNLISRIESHGKWLVKFVRDNSLSASWKRPSITSYHVHEVNSIRDPGGLMIKSCVRNRRNGVRGPASAKMCCISCAGVRCICRCWSNVLMFLWWKSCESTYGPCR</sequence>
<comment type="caution">
    <text evidence="1">The sequence shown here is derived from an EMBL/GenBank/DDBJ whole genome shotgun (WGS) entry which is preliminary data.</text>
</comment>
<gene>
    <name evidence="1" type="ORF">AVEN_171727_1</name>
</gene>
<evidence type="ECO:0000313" key="1">
    <source>
        <dbReference type="EMBL" id="GBN14623.1"/>
    </source>
</evidence>
<organism evidence="1 2">
    <name type="scientific">Araneus ventricosus</name>
    <name type="common">Orbweaver spider</name>
    <name type="synonym">Epeira ventricosa</name>
    <dbReference type="NCBI Taxonomy" id="182803"/>
    <lineage>
        <taxon>Eukaryota</taxon>
        <taxon>Metazoa</taxon>
        <taxon>Ecdysozoa</taxon>
        <taxon>Arthropoda</taxon>
        <taxon>Chelicerata</taxon>
        <taxon>Arachnida</taxon>
        <taxon>Araneae</taxon>
        <taxon>Araneomorphae</taxon>
        <taxon>Entelegynae</taxon>
        <taxon>Araneoidea</taxon>
        <taxon>Araneidae</taxon>
        <taxon>Araneus</taxon>
    </lineage>
</organism>
<reference evidence="1 2" key="1">
    <citation type="journal article" date="2019" name="Sci. Rep.">
        <title>Orb-weaving spider Araneus ventricosus genome elucidates the spidroin gene catalogue.</title>
        <authorList>
            <person name="Kono N."/>
            <person name="Nakamura H."/>
            <person name="Ohtoshi R."/>
            <person name="Moran D.A.P."/>
            <person name="Shinohara A."/>
            <person name="Yoshida Y."/>
            <person name="Fujiwara M."/>
            <person name="Mori M."/>
            <person name="Tomita M."/>
            <person name="Arakawa K."/>
        </authorList>
    </citation>
    <scope>NUCLEOTIDE SEQUENCE [LARGE SCALE GENOMIC DNA]</scope>
</reference>